<feature type="transmembrane region" description="Helical" evidence="10">
    <location>
        <begin position="104"/>
        <end position="122"/>
    </location>
</feature>
<evidence type="ECO:0000256" key="3">
    <source>
        <dbReference type="ARBA" id="ARBA00022692"/>
    </source>
</evidence>
<dbReference type="Pfam" id="PF03908">
    <property type="entry name" value="Sec20"/>
    <property type="match status" value="1"/>
</dbReference>
<keyword evidence="4" id="KW-0256">Endoplasmic reticulum</keyword>
<comment type="subcellular location">
    <subcellularLocation>
        <location evidence="1">Endoplasmic reticulum membrane</location>
        <topology evidence="1">Single-pass type IV membrane protein</topology>
    </subcellularLocation>
</comment>
<protein>
    <recommendedName>
        <fullName evidence="11">Sec20 C-terminal domain-containing protein</fullName>
    </recommendedName>
</protein>
<evidence type="ECO:0000313" key="12">
    <source>
        <dbReference type="EMBL" id="CBY21101.1"/>
    </source>
</evidence>
<evidence type="ECO:0000256" key="8">
    <source>
        <dbReference type="ARBA" id="ARBA00023136"/>
    </source>
</evidence>
<evidence type="ECO:0000313" key="13">
    <source>
        <dbReference type="Proteomes" id="UP000001307"/>
    </source>
</evidence>
<evidence type="ECO:0000256" key="2">
    <source>
        <dbReference type="ARBA" id="ARBA00022448"/>
    </source>
</evidence>
<evidence type="ECO:0000256" key="5">
    <source>
        <dbReference type="ARBA" id="ARBA00022892"/>
    </source>
</evidence>
<gene>
    <name evidence="12" type="ORF">GSOID_T00008854001</name>
</gene>
<dbReference type="PANTHER" id="PTHR12825:SF0">
    <property type="entry name" value="VESICLE TRANSPORT PROTEIN SEC20"/>
    <property type="match status" value="1"/>
</dbReference>
<dbReference type="GO" id="GO:0005789">
    <property type="term" value="C:endoplasmic reticulum membrane"/>
    <property type="evidence" value="ECO:0007669"/>
    <property type="project" value="UniProtKB-SubCell"/>
</dbReference>
<keyword evidence="2" id="KW-0813">Transport</keyword>
<dbReference type="AlphaFoldDB" id="E4WVE8"/>
<feature type="domain" description="Sec20 C-terminal" evidence="11">
    <location>
        <begin position="42"/>
        <end position="124"/>
    </location>
</feature>
<proteinExistence type="inferred from homology"/>
<keyword evidence="8 10" id="KW-0472">Membrane</keyword>
<name>E4WVE8_OIKDI</name>
<keyword evidence="7" id="KW-0175">Coiled coil</keyword>
<organism evidence="12">
    <name type="scientific">Oikopleura dioica</name>
    <name type="common">Tunicate</name>
    <dbReference type="NCBI Taxonomy" id="34765"/>
    <lineage>
        <taxon>Eukaryota</taxon>
        <taxon>Metazoa</taxon>
        <taxon>Chordata</taxon>
        <taxon>Tunicata</taxon>
        <taxon>Appendicularia</taxon>
        <taxon>Copelata</taxon>
        <taxon>Oikopleuridae</taxon>
        <taxon>Oikopleura</taxon>
    </lineage>
</organism>
<evidence type="ECO:0000256" key="10">
    <source>
        <dbReference type="SAM" id="Phobius"/>
    </source>
</evidence>
<dbReference type="GO" id="GO:0031201">
    <property type="term" value="C:SNARE complex"/>
    <property type="evidence" value="ECO:0007669"/>
    <property type="project" value="TreeGrafter"/>
</dbReference>
<evidence type="ECO:0000259" key="11">
    <source>
        <dbReference type="Pfam" id="PF03908"/>
    </source>
</evidence>
<sequence length="141" mass="15908">MKSAKARLEGLTRDSLFGDADGIKKQVVKSGPKISNGEAKTRLRQVNHLVGNILNQGQRAQEQLVDSSYVLRGTKGDLASGSDHLKNSKRLLEKLKRRKKTDQLIFFLCLAFFCATCLYILFKRFTPGFILRRVKSAFFLS</sequence>
<evidence type="ECO:0000256" key="1">
    <source>
        <dbReference type="ARBA" id="ARBA00004163"/>
    </source>
</evidence>
<keyword evidence="3 10" id="KW-0812">Transmembrane</keyword>
<evidence type="ECO:0000256" key="7">
    <source>
        <dbReference type="ARBA" id="ARBA00023054"/>
    </source>
</evidence>
<dbReference type="GO" id="GO:0006890">
    <property type="term" value="P:retrograde vesicle-mediated transport, Golgi to endoplasmic reticulum"/>
    <property type="evidence" value="ECO:0007669"/>
    <property type="project" value="InterPro"/>
</dbReference>
<dbReference type="GO" id="GO:0005484">
    <property type="term" value="F:SNAP receptor activity"/>
    <property type="evidence" value="ECO:0007669"/>
    <property type="project" value="InterPro"/>
</dbReference>
<dbReference type="PANTHER" id="PTHR12825">
    <property type="entry name" value="BNIP1-RELATED"/>
    <property type="match status" value="1"/>
</dbReference>
<dbReference type="InterPro" id="IPR056173">
    <property type="entry name" value="Sec20_C"/>
</dbReference>
<comment type="similarity">
    <text evidence="9">Belongs to the SEC20 family.</text>
</comment>
<reference evidence="12" key="1">
    <citation type="journal article" date="2010" name="Science">
        <title>Plasticity of animal genome architecture unmasked by rapid evolution of a pelagic tunicate.</title>
        <authorList>
            <person name="Denoeud F."/>
            <person name="Henriet S."/>
            <person name="Mungpakdee S."/>
            <person name="Aury J.M."/>
            <person name="Da Silva C."/>
            <person name="Brinkmann H."/>
            <person name="Mikhaleva J."/>
            <person name="Olsen L.C."/>
            <person name="Jubin C."/>
            <person name="Canestro C."/>
            <person name="Bouquet J.M."/>
            <person name="Danks G."/>
            <person name="Poulain J."/>
            <person name="Campsteijn C."/>
            <person name="Adamski M."/>
            <person name="Cross I."/>
            <person name="Yadetie F."/>
            <person name="Muffato M."/>
            <person name="Louis A."/>
            <person name="Butcher S."/>
            <person name="Tsagkogeorga G."/>
            <person name="Konrad A."/>
            <person name="Singh S."/>
            <person name="Jensen M.F."/>
            <person name="Cong E.H."/>
            <person name="Eikeseth-Otteraa H."/>
            <person name="Noel B."/>
            <person name="Anthouard V."/>
            <person name="Porcel B.M."/>
            <person name="Kachouri-Lafond R."/>
            <person name="Nishino A."/>
            <person name="Ugolini M."/>
            <person name="Chourrout P."/>
            <person name="Nishida H."/>
            <person name="Aasland R."/>
            <person name="Huzurbazar S."/>
            <person name="Westhof E."/>
            <person name="Delsuc F."/>
            <person name="Lehrach H."/>
            <person name="Reinhardt R."/>
            <person name="Weissenbach J."/>
            <person name="Roy S.W."/>
            <person name="Artiguenave F."/>
            <person name="Postlethwait J.H."/>
            <person name="Manak J.R."/>
            <person name="Thompson E.M."/>
            <person name="Jaillon O."/>
            <person name="Du Pasquier L."/>
            <person name="Boudinot P."/>
            <person name="Liberles D.A."/>
            <person name="Volff J.N."/>
            <person name="Philippe H."/>
            <person name="Lenhard B."/>
            <person name="Roest Crollius H."/>
            <person name="Wincker P."/>
            <person name="Chourrout D."/>
        </authorList>
    </citation>
    <scope>NUCLEOTIDE SEQUENCE [LARGE SCALE GENOMIC DNA]</scope>
</reference>
<evidence type="ECO:0000256" key="9">
    <source>
        <dbReference type="ARBA" id="ARBA00037934"/>
    </source>
</evidence>
<dbReference type="InterPro" id="IPR005606">
    <property type="entry name" value="Sec20"/>
</dbReference>
<keyword evidence="6 10" id="KW-1133">Transmembrane helix</keyword>
<keyword evidence="13" id="KW-1185">Reference proteome</keyword>
<dbReference type="InParanoid" id="E4WVE8"/>
<dbReference type="EMBL" id="FN653017">
    <property type="protein sequence ID" value="CBY21101.1"/>
    <property type="molecule type" value="Genomic_DNA"/>
</dbReference>
<evidence type="ECO:0000256" key="6">
    <source>
        <dbReference type="ARBA" id="ARBA00022989"/>
    </source>
</evidence>
<keyword evidence="5" id="KW-0931">ER-Golgi transport</keyword>
<accession>E4WVE8</accession>
<dbReference type="Proteomes" id="UP000001307">
    <property type="component" value="Unassembled WGS sequence"/>
</dbReference>
<evidence type="ECO:0000256" key="4">
    <source>
        <dbReference type="ARBA" id="ARBA00022824"/>
    </source>
</evidence>